<reference evidence="3" key="1">
    <citation type="submission" date="2021-01" db="EMBL/GenBank/DDBJ databases">
        <title>Whole genome shotgun sequence of Sinosporangium siamense NBRC 109515.</title>
        <authorList>
            <person name="Komaki H."/>
            <person name="Tamura T."/>
        </authorList>
    </citation>
    <scope>NUCLEOTIDE SEQUENCE</scope>
    <source>
        <strain evidence="3">NBRC 109515</strain>
    </source>
</reference>
<evidence type="ECO:0000256" key="1">
    <source>
        <dbReference type="ARBA" id="ARBA00007689"/>
    </source>
</evidence>
<dbReference type="Pfam" id="PF03795">
    <property type="entry name" value="YCII"/>
    <property type="match status" value="1"/>
</dbReference>
<protein>
    <recommendedName>
        <fullName evidence="2">YCII-related domain-containing protein</fullName>
    </recommendedName>
</protein>
<gene>
    <name evidence="3" type="ORF">Ssi02_61190</name>
</gene>
<comment type="caution">
    <text evidence="3">The sequence shown here is derived from an EMBL/GenBank/DDBJ whole genome shotgun (WGS) entry which is preliminary data.</text>
</comment>
<dbReference type="Gene3D" id="3.30.70.1060">
    <property type="entry name" value="Dimeric alpha+beta barrel"/>
    <property type="match status" value="1"/>
</dbReference>
<sequence>MKYALLAFGDEAEWAEANPEEQAAVYERWGRFERLLNEREAALGGEELAPSGIATTVRKQGDGYVITDGPYAETVEQIGGYVIVEAADLDEAVEFAAACPSTNVEIRPIVER</sequence>
<evidence type="ECO:0000313" key="3">
    <source>
        <dbReference type="EMBL" id="GII95888.1"/>
    </source>
</evidence>
<dbReference type="PANTHER" id="PTHR35174">
    <property type="entry name" value="BLL7171 PROTEIN-RELATED"/>
    <property type="match status" value="1"/>
</dbReference>
<dbReference type="InterPro" id="IPR005545">
    <property type="entry name" value="YCII"/>
</dbReference>
<dbReference type="Proteomes" id="UP000606172">
    <property type="component" value="Unassembled WGS sequence"/>
</dbReference>
<dbReference type="InterPro" id="IPR011008">
    <property type="entry name" value="Dimeric_a/b-barrel"/>
</dbReference>
<keyword evidence="4" id="KW-1185">Reference proteome</keyword>
<dbReference type="PANTHER" id="PTHR35174:SF3">
    <property type="entry name" value="BLL7171 PROTEIN"/>
    <property type="match status" value="1"/>
</dbReference>
<dbReference type="AlphaFoldDB" id="A0A919RLQ2"/>
<feature type="domain" description="YCII-related" evidence="2">
    <location>
        <begin position="1"/>
        <end position="111"/>
    </location>
</feature>
<accession>A0A919RLQ2</accession>
<dbReference type="RefSeq" id="WP_204030924.1">
    <property type="nucleotide sequence ID" value="NZ_BOOW01000039.1"/>
</dbReference>
<dbReference type="EMBL" id="BOOW01000039">
    <property type="protein sequence ID" value="GII95888.1"/>
    <property type="molecule type" value="Genomic_DNA"/>
</dbReference>
<evidence type="ECO:0000313" key="4">
    <source>
        <dbReference type="Proteomes" id="UP000606172"/>
    </source>
</evidence>
<organism evidence="3 4">
    <name type="scientific">Sinosporangium siamense</name>
    <dbReference type="NCBI Taxonomy" id="1367973"/>
    <lineage>
        <taxon>Bacteria</taxon>
        <taxon>Bacillati</taxon>
        <taxon>Actinomycetota</taxon>
        <taxon>Actinomycetes</taxon>
        <taxon>Streptosporangiales</taxon>
        <taxon>Streptosporangiaceae</taxon>
        <taxon>Sinosporangium</taxon>
    </lineage>
</organism>
<evidence type="ECO:0000259" key="2">
    <source>
        <dbReference type="Pfam" id="PF03795"/>
    </source>
</evidence>
<dbReference type="SUPFAM" id="SSF54909">
    <property type="entry name" value="Dimeric alpha+beta barrel"/>
    <property type="match status" value="1"/>
</dbReference>
<name>A0A919RLQ2_9ACTN</name>
<comment type="similarity">
    <text evidence="1">Belongs to the YciI family.</text>
</comment>
<proteinExistence type="inferred from homology"/>